<dbReference type="Proteomes" id="UP000579812">
    <property type="component" value="Unassembled WGS sequence"/>
</dbReference>
<evidence type="ECO:0000313" key="2">
    <source>
        <dbReference type="EMBL" id="KAF4118136.1"/>
    </source>
</evidence>
<accession>A0A7J6DFN3</accession>
<reference evidence="2 3" key="1">
    <citation type="submission" date="2020-04" db="EMBL/GenBank/DDBJ databases">
        <title>Chromosome-level genome assembly of a cyprinid fish Onychostoma macrolepis by integration of Nanopore Sequencing, Bionano and Hi-C technology.</title>
        <authorList>
            <person name="Wang D."/>
        </authorList>
    </citation>
    <scope>NUCLEOTIDE SEQUENCE [LARGE SCALE GENOMIC DNA]</scope>
    <source>
        <strain evidence="2">SWU-2019</strain>
        <tissue evidence="2">Muscle</tissue>
    </source>
</reference>
<feature type="region of interest" description="Disordered" evidence="1">
    <location>
        <begin position="1"/>
        <end position="59"/>
    </location>
</feature>
<feature type="compositionally biased region" description="Basic and acidic residues" evidence="1">
    <location>
        <begin position="47"/>
        <end position="59"/>
    </location>
</feature>
<dbReference type="Pfam" id="PF15794">
    <property type="entry name" value="CCDC106"/>
    <property type="match status" value="1"/>
</dbReference>
<dbReference type="InterPro" id="IPR031591">
    <property type="entry name" value="CCDC106"/>
</dbReference>
<evidence type="ECO:0000256" key="1">
    <source>
        <dbReference type="SAM" id="MobiDB-lite"/>
    </source>
</evidence>
<protein>
    <submittedName>
        <fullName evidence="2">Uncharacterized protein</fullName>
    </submittedName>
</protein>
<dbReference type="AlphaFoldDB" id="A0A7J6DFN3"/>
<comment type="caution">
    <text evidence="2">The sequence shown here is derived from an EMBL/GenBank/DDBJ whole genome shotgun (WGS) entry which is preliminary data.</text>
</comment>
<feature type="compositionally biased region" description="Basic and acidic residues" evidence="1">
    <location>
        <begin position="89"/>
        <end position="98"/>
    </location>
</feature>
<gene>
    <name evidence="2" type="ORF">G5714_000187</name>
</gene>
<keyword evidence="3" id="KW-1185">Reference proteome</keyword>
<sequence length="189" mass="21543">MPKHNMFDQAHYRPSPGNGSSVLLGTMHFTRAMARRGNAEGEEGEDSTNKSADKMDSLKPVKQQILWKKKAEMLQSRVDELEEENGLLKKQLEDKSAQEQDGNMEITATEDEEPQAMMLDSSTDSSTDSSSDDSSSDSSSTSVSSDEEKKKKKRKKKNGKKRSKKERRKTKRRRNQAEKERELPQSQMW</sequence>
<evidence type="ECO:0000313" key="3">
    <source>
        <dbReference type="Proteomes" id="UP000579812"/>
    </source>
</evidence>
<feature type="region of interest" description="Disordered" evidence="1">
    <location>
        <begin position="89"/>
        <end position="189"/>
    </location>
</feature>
<name>A0A7J6DFN3_9TELE</name>
<organism evidence="2 3">
    <name type="scientific">Onychostoma macrolepis</name>
    <dbReference type="NCBI Taxonomy" id="369639"/>
    <lineage>
        <taxon>Eukaryota</taxon>
        <taxon>Metazoa</taxon>
        <taxon>Chordata</taxon>
        <taxon>Craniata</taxon>
        <taxon>Vertebrata</taxon>
        <taxon>Euteleostomi</taxon>
        <taxon>Actinopterygii</taxon>
        <taxon>Neopterygii</taxon>
        <taxon>Teleostei</taxon>
        <taxon>Ostariophysi</taxon>
        <taxon>Cypriniformes</taxon>
        <taxon>Cyprinidae</taxon>
        <taxon>Acrossocheilinae</taxon>
        <taxon>Onychostoma</taxon>
    </lineage>
</organism>
<feature type="compositionally biased region" description="Basic residues" evidence="1">
    <location>
        <begin position="150"/>
        <end position="174"/>
    </location>
</feature>
<dbReference type="EMBL" id="JAAMOB010000001">
    <property type="protein sequence ID" value="KAF4118136.1"/>
    <property type="molecule type" value="Genomic_DNA"/>
</dbReference>
<proteinExistence type="predicted"/>
<feature type="compositionally biased region" description="Low complexity" evidence="1">
    <location>
        <begin position="120"/>
        <end position="129"/>
    </location>
</feature>